<dbReference type="RefSeq" id="WP_137620826.1">
    <property type="nucleotide sequence ID" value="NZ_NXLZ01000009.1"/>
</dbReference>
<dbReference type="Proteomes" id="UP000308838">
    <property type="component" value="Unassembled WGS sequence"/>
</dbReference>
<feature type="domain" description="6-hydroxymethylpterin diphosphokinase MptE-like" evidence="1">
    <location>
        <begin position="203"/>
        <end position="378"/>
    </location>
</feature>
<sequence length="609" mass="70785">MTHLEKNIQALASGTNEPLAKKLVEFLQNSKCTRFYLDENLNIFDQKNQVFMYNYVEQEIAYFQNAILEKTLRYPFVCIYGIGNALLIKNLVSFYKHIFVFESEIELFILALSVADLSEELSSGKVYLIDTFEEKINIQLSILFDQKDMFEYLNLYEMFMSNAFYEKYFMDEMNRIDGIVYDNINLVIRNLEPDCKISLICYENFINNIPLMIKGIPFQRIISERKAKFENCIVVCAGPSLEKQIALLKKYQENFVIFCVDGAFSLLYKNDIIPDYVLNLDYTELPLKFFENIQIEKLKSTLFLLAIGTNQKVVLDIVDKDVYFSLVLSDHRFLKQFSIKDFGYLDVGTHVGHMCYTLAIALEFKNIVIIGQDLAYNQEGNSHFKDFALGKNIDTTLKIPNFETLAYGGKGKVLTHLAWNDYRKKIEYLFLHNPQVNFYNSTEGGARIAFAKELSFEECCIRFAQQKKQVLDIPKPLTQNRSDKVLNKVLQRFNSDLKQIHQVLEDAKALHNALETILSSEKNLPLEFLANVYKNIENFDFLLEQIPLIDDGVLRGVLFARGNLLSEVIAKKTNDEQEYLLLFFKAYREWLNLFIEKFSKREAILSALV</sequence>
<name>A0A4U7BK21_9BACT</name>
<dbReference type="InterPro" id="IPR002826">
    <property type="entry name" value="MptE-like"/>
</dbReference>
<dbReference type="PANTHER" id="PTHR41786">
    <property type="entry name" value="MOTILITY ACCESSORY FACTOR MAF"/>
    <property type="match status" value="1"/>
</dbReference>
<dbReference type="OrthoDB" id="8867611at2"/>
<evidence type="ECO:0000259" key="1">
    <source>
        <dbReference type="Pfam" id="PF01973"/>
    </source>
</evidence>
<gene>
    <name evidence="2" type="ORF">CQA69_05660</name>
</gene>
<dbReference type="EMBL" id="NXLZ01000009">
    <property type="protein sequence ID" value="TKX30545.1"/>
    <property type="molecule type" value="Genomic_DNA"/>
</dbReference>
<dbReference type="AlphaFoldDB" id="A0A4U7BK21"/>
<dbReference type="Pfam" id="PF01973">
    <property type="entry name" value="MptE-like"/>
    <property type="match status" value="1"/>
</dbReference>
<comment type="caution">
    <text evidence="2">The sequence shown here is derived from an EMBL/GenBank/DDBJ whole genome shotgun (WGS) entry which is preliminary data.</text>
</comment>
<keyword evidence="3" id="KW-1185">Reference proteome</keyword>
<dbReference type="PANTHER" id="PTHR41786:SF1">
    <property type="entry name" value="6-HYDROXYMETHYLPTERIN DIPHOSPHOKINASE MPTE-LIKE DOMAIN-CONTAINING PROTEIN"/>
    <property type="match status" value="1"/>
</dbReference>
<accession>A0A4U7BK21</accession>
<proteinExistence type="predicted"/>
<protein>
    <submittedName>
        <fullName evidence="2">Motility accessory factor</fullName>
    </submittedName>
</protein>
<evidence type="ECO:0000313" key="2">
    <source>
        <dbReference type="EMBL" id="TKX30545.1"/>
    </source>
</evidence>
<organism evidence="2 3">
    <name type="scientific">Campylobacter estrildidarum</name>
    <dbReference type="NCBI Taxonomy" id="2510189"/>
    <lineage>
        <taxon>Bacteria</taxon>
        <taxon>Pseudomonadati</taxon>
        <taxon>Campylobacterota</taxon>
        <taxon>Epsilonproteobacteria</taxon>
        <taxon>Campylobacterales</taxon>
        <taxon>Campylobacteraceae</taxon>
        <taxon>Campylobacter</taxon>
    </lineage>
</organism>
<reference evidence="2 3" key="1">
    <citation type="submission" date="2018-05" db="EMBL/GenBank/DDBJ databases">
        <title>Novel Campyloabacter and Helicobacter Species and Strains.</title>
        <authorList>
            <person name="Mannion A.J."/>
            <person name="Shen Z."/>
            <person name="Fox J.G."/>
        </authorList>
    </citation>
    <scope>NUCLEOTIDE SEQUENCE [LARGE SCALE GENOMIC DNA]</scope>
    <source>
        <strain evidence="3">MIT17-664</strain>
    </source>
</reference>
<evidence type="ECO:0000313" key="3">
    <source>
        <dbReference type="Proteomes" id="UP000308838"/>
    </source>
</evidence>